<dbReference type="SUPFAM" id="SSF53300">
    <property type="entry name" value="vWA-like"/>
    <property type="match status" value="10"/>
</dbReference>
<feature type="domain" description="VWFA" evidence="7">
    <location>
        <begin position="1450"/>
        <end position="1544"/>
    </location>
</feature>
<protein>
    <submittedName>
        <fullName evidence="8">Uncharacterized protein</fullName>
    </submittedName>
</protein>
<keyword evidence="3 4" id="KW-1015">Disulfide bond</keyword>
<dbReference type="SUPFAM" id="SSF49785">
    <property type="entry name" value="Galactose-binding domain-like"/>
    <property type="match status" value="1"/>
</dbReference>
<feature type="disulfide bond" evidence="4">
    <location>
        <begin position="1577"/>
        <end position="1586"/>
    </location>
</feature>
<dbReference type="SMART" id="SM00179">
    <property type="entry name" value="EGF_CA"/>
    <property type="match status" value="15"/>
</dbReference>
<feature type="domain" description="VWFA" evidence="7">
    <location>
        <begin position="938"/>
        <end position="1119"/>
    </location>
</feature>
<dbReference type="InterPro" id="IPR008979">
    <property type="entry name" value="Galactose-bd-like_sf"/>
</dbReference>
<feature type="domain" description="EGF-like" evidence="6">
    <location>
        <begin position="103"/>
        <end position="140"/>
    </location>
</feature>
<feature type="domain" description="EGF-like" evidence="6">
    <location>
        <begin position="2400"/>
        <end position="2436"/>
    </location>
</feature>
<dbReference type="PROSITE" id="PS50022">
    <property type="entry name" value="FA58C_3"/>
    <property type="match status" value="1"/>
</dbReference>
<dbReference type="InterPro" id="IPR009030">
    <property type="entry name" value="Growth_fac_rcpt_cys_sf"/>
</dbReference>
<feature type="disulfide bond" evidence="4">
    <location>
        <begin position="737"/>
        <end position="746"/>
    </location>
</feature>
<dbReference type="InterPro" id="IPR050525">
    <property type="entry name" value="ECM_Assembly_Org"/>
</dbReference>
<dbReference type="InterPro" id="IPR000742">
    <property type="entry name" value="EGF"/>
</dbReference>
<feature type="domain" description="VWFA" evidence="7">
    <location>
        <begin position="1185"/>
        <end position="1358"/>
    </location>
</feature>
<feature type="domain" description="EGF-like" evidence="6">
    <location>
        <begin position="443"/>
        <end position="481"/>
    </location>
</feature>
<gene>
    <name evidence="8" type="ORF">PEVE_00019802</name>
</gene>
<evidence type="ECO:0000259" key="6">
    <source>
        <dbReference type="PROSITE" id="PS50026"/>
    </source>
</evidence>
<dbReference type="CDD" id="cd00053">
    <property type="entry name" value="EGF"/>
    <property type="match status" value="1"/>
</dbReference>
<accession>A0ABN8SDS5</accession>
<keyword evidence="2" id="KW-0677">Repeat</keyword>
<evidence type="ECO:0000259" key="7">
    <source>
        <dbReference type="PROSITE" id="PS50234"/>
    </source>
</evidence>
<dbReference type="PROSITE" id="PS01186">
    <property type="entry name" value="EGF_2"/>
    <property type="match status" value="7"/>
</dbReference>
<feature type="domain" description="EGF-like" evidence="6">
    <location>
        <begin position="1399"/>
        <end position="1436"/>
    </location>
</feature>
<feature type="disulfide bond" evidence="4">
    <location>
        <begin position="2199"/>
        <end position="2208"/>
    </location>
</feature>
<comment type="caution">
    <text evidence="4">Lacks conserved residue(s) required for the propagation of feature annotation.</text>
</comment>
<keyword evidence="1 4" id="KW-0245">EGF-like domain</keyword>
<dbReference type="SUPFAM" id="SSF57184">
    <property type="entry name" value="Growth factor receptor domain"/>
    <property type="match status" value="1"/>
</dbReference>
<name>A0ABN8SDS5_9CNID</name>
<feature type="domain" description="VWFA" evidence="7">
    <location>
        <begin position="1913"/>
        <end position="2090"/>
    </location>
</feature>
<dbReference type="InterPro" id="IPR018097">
    <property type="entry name" value="EGF_Ca-bd_CS"/>
</dbReference>
<dbReference type="PROSITE" id="PS01187">
    <property type="entry name" value="EGF_CA"/>
    <property type="match status" value="3"/>
</dbReference>
<dbReference type="CDD" id="cd00054">
    <property type="entry name" value="EGF_CA"/>
    <property type="match status" value="13"/>
</dbReference>
<dbReference type="Gene3D" id="2.10.25.10">
    <property type="entry name" value="Laminin"/>
    <property type="match status" value="14"/>
</dbReference>
<feature type="domain" description="EGF-like" evidence="6">
    <location>
        <begin position="2132"/>
        <end position="2171"/>
    </location>
</feature>
<feature type="domain" description="EGF-like" evidence="6">
    <location>
        <begin position="670"/>
        <end position="708"/>
    </location>
</feature>
<feature type="domain" description="VWFA" evidence="7">
    <location>
        <begin position="490"/>
        <end position="663"/>
    </location>
</feature>
<evidence type="ECO:0000256" key="3">
    <source>
        <dbReference type="ARBA" id="ARBA00023157"/>
    </source>
</evidence>
<dbReference type="InterPro" id="IPR000152">
    <property type="entry name" value="EGF-type_Asp/Asn_hydroxyl_site"/>
</dbReference>
<feature type="domain" description="VWFA" evidence="7">
    <location>
        <begin position="188"/>
        <end position="366"/>
    </location>
</feature>
<feature type="domain" description="EGF-like" evidence="6">
    <location>
        <begin position="2173"/>
        <end position="2209"/>
    </location>
</feature>
<feature type="domain" description="EGF-like" evidence="6">
    <location>
        <begin position="1866"/>
        <end position="1905"/>
    </location>
</feature>
<keyword evidence="9" id="KW-1185">Reference proteome</keyword>
<feature type="domain" description="EGF-like" evidence="6">
    <location>
        <begin position="1551"/>
        <end position="1587"/>
    </location>
</feature>
<feature type="domain" description="EGF-like" evidence="6">
    <location>
        <begin position="710"/>
        <end position="747"/>
    </location>
</feature>
<evidence type="ECO:0000256" key="2">
    <source>
        <dbReference type="ARBA" id="ARBA00022737"/>
    </source>
</evidence>
<dbReference type="PANTHER" id="PTHR24020">
    <property type="entry name" value="COLLAGEN ALPHA"/>
    <property type="match status" value="1"/>
</dbReference>
<organism evidence="8 9">
    <name type="scientific">Porites evermanni</name>
    <dbReference type="NCBI Taxonomy" id="104178"/>
    <lineage>
        <taxon>Eukaryota</taxon>
        <taxon>Metazoa</taxon>
        <taxon>Cnidaria</taxon>
        <taxon>Anthozoa</taxon>
        <taxon>Hexacorallia</taxon>
        <taxon>Scleractinia</taxon>
        <taxon>Fungiina</taxon>
        <taxon>Poritidae</taxon>
        <taxon>Porites</taxon>
    </lineage>
</organism>
<feature type="disulfide bond" evidence="4">
    <location>
        <begin position="1166"/>
        <end position="1175"/>
    </location>
</feature>
<dbReference type="Gene3D" id="2.60.120.260">
    <property type="entry name" value="Galactose-binding domain-like"/>
    <property type="match status" value="1"/>
</dbReference>
<evidence type="ECO:0000259" key="5">
    <source>
        <dbReference type="PROSITE" id="PS50022"/>
    </source>
</evidence>
<evidence type="ECO:0000313" key="9">
    <source>
        <dbReference type="Proteomes" id="UP001159427"/>
    </source>
</evidence>
<comment type="caution">
    <text evidence="8">The sequence shown here is derived from an EMBL/GenBank/DDBJ whole genome shotgun (WGS) entry which is preliminary data.</text>
</comment>
<feature type="disulfide bond" evidence="4">
    <location>
        <begin position="1654"/>
        <end position="1663"/>
    </location>
</feature>
<dbReference type="CDD" id="cd01472">
    <property type="entry name" value="vWA_collagen"/>
    <property type="match status" value="1"/>
</dbReference>
<proteinExistence type="predicted"/>
<dbReference type="Pfam" id="PF00092">
    <property type="entry name" value="VWA"/>
    <property type="match status" value="9"/>
</dbReference>
<feature type="disulfide bond" evidence="4">
    <location>
        <begin position="130"/>
        <end position="139"/>
    </location>
</feature>
<feature type="domain" description="EGF-like" evidence="6">
    <location>
        <begin position="2093"/>
        <end position="2130"/>
    </location>
</feature>
<dbReference type="Pfam" id="PF23106">
    <property type="entry name" value="EGF_Teneurin"/>
    <property type="match status" value="1"/>
</dbReference>
<evidence type="ECO:0000256" key="4">
    <source>
        <dbReference type="PROSITE-ProRule" id="PRU00076"/>
    </source>
</evidence>
<feature type="disulfide bond" evidence="4">
    <location>
        <begin position="1387"/>
        <end position="1396"/>
    </location>
</feature>
<feature type="domain" description="F5/8 type C" evidence="5">
    <location>
        <begin position="2439"/>
        <end position="2597"/>
    </location>
</feature>
<feature type="domain" description="VWFA" evidence="7">
    <location>
        <begin position="756"/>
        <end position="933"/>
    </location>
</feature>
<dbReference type="PROSITE" id="PS50234">
    <property type="entry name" value="VWFA"/>
    <property type="match status" value="9"/>
</dbReference>
<dbReference type="SMART" id="SM00181">
    <property type="entry name" value="EGF"/>
    <property type="match status" value="17"/>
</dbReference>
<evidence type="ECO:0000313" key="8">
    <source>
        <dbReference type="EMBL" id="CAH3189856.1"/>
    </source>
</evidence>
<dbReference type="PROSITE" id="PS50026">
    <property type="entry name" value="EGF_3"/>
    <property type="match status" value="17"/>
</dbReference>
<feature type="disulfide bond" evidence="4">
    <location>
        <begin position="698"/>
        <end position="707"/>
    </location>
</feature>
<dbReference type="InterPro" id="IPR049883">
    <property type="entry name" value="NOTCH1_EGF-like"/>
</dbReference>
<feature type="domain" description="EGF-like" evidence="6">
    <location>
        <begin position="369"/>
        <end position="405"/>
    </location>
</feature>
<feature type="domain" description="VWFA" evidence="7">
    <location>
        <begin position="1673"/>
        <end position="1846"/>
    </location>
</feature>
<feature type="domain" description="EGF-like" evidence="6">
    <location>
        <begin position="1140"/>
        <end position="1176"/>
    </location>
</feature>
<dbReference type="PRINTS" id="PR00453">
    <property type="entry name" value="VWFADOMAIN"/>
</dbReference>
<dbReference type="Pfam" id="PF00008">
    <property type="entry name" value="EGF"/>
    <property type="match status" value="8"/>
</dbReference>
<feature type="domain" description="EGF-like" evidence="6">
    <location>
        <begin position="1589"/>
        <end position="1626"/>
    </location>
</feature>
<dbReference type="PROSITE" id="PS00022">
    <property type="entry name" value="EGF_1"/>
    <property type="match status" value="15"/>
</dbReference>
<feature type="disulfide bond" evidence="4">
    <location>
        <begin position="2426"/>
        <end position="2435"/>
    </location>
</feature>
<sequence length="2732" mass="296798">MGIMTNVGKALDKAKEEARLFSSSKATIIVILVAWKSNDEVGIPAFELKNSSVNIIALGLGSNYLLADLYLLASNPEPDHILTVQFGDLKTFVTVTRDKIYQAASVCYPNPCKNGGNCTITGYSSYNCSCPRGIGGENCTADIFNECLSRPCQNGGSCENLLGDYRCNCTSGFTGRQCDIVCSFQKFNLVFLVDGSGSIEGQGTGNFQRAKDFVKSIIEEFDISRDGTNVAFVLFASSVQVVFSLNEFYNKADMQQAVQAVPYPAGGTKTGAGLDMVRSQILANLGDRSNLTNIVIVVTDGHSGDDVRAPSSRLRDMNVTIISVGVGCCYDIFNLKDMSSDPDDDYVFEASFATLDPIVSRMRQRICSVADHCSHKPCANGGTCTSEPNDFICNCTEPWTGKDCWTGEITNATSSHHRPITPNQLSSLQDSQESTDLDCFLLDVDECALNITRCPDSQLCHNFPGGSSCLCTDSRYGVNCSTNCNFTKIDIGFLLDSSRSINSQGGMNYQILKDFIKAMVKSVKIGLNETEFGVATYSDLNKFQLHINFSSYSNTPEIVEAVQRIPYDAGDTYTGNGLNRMRTELFSQSRNGIPKILIVITDGQSQDSVETPSSNLRAMKVHIMSVGIGDVVYAELENMATDPDNQNVFTANFSSIHDVVGSIIENNCRVADPCQPHPCQNGGTCHVLDDLLNFRCECPAGWKGKTCEIDVDECQNSPCINNALGCSNTDGSYECNCNQGYTGRFCQIGILKNRFDVVLLLDGSSSLGIARFLQTLSLAKDVLSPYNISRENTNVAAAVYAYNTTIHFNLTQYFSYAAVSSAIDLIPYLDQLPANLSLAMETVNRTIISSSRENVTVVIVVFVTTSLNENCPVCQTLQDQGVKIITVGIGEDVVDSQLVSIATNPAEDFVVVFPFLHIPTMSGVVSGAIAQDLDTRLDLVFLLDSSLLVTQDNFTNFLYFVRGISETLNVSREETHVALVLFGDVAEIKINFNDNLNQSALEEALDHIPYKAYLQTNMGAGLSAVASVFSSNEARSNATRVLVILTATTAQDDTEVPSFNLLRKQNVTVFSIGVGVGVSLGQLNEVASDPDSNHPLILVLMDLARTMVPALDKEKVTAVTALQDFRELIARRFFAREDQHKRECNMGVCKNGAACQEIEGDYSCSCKEGFAGKNCDRVCKEDLIDLVFMLEGSASLNQWGENNFEKIVNVTKRVVNSWNRTLSRIGLVLYATTAELKINFTNSAAERKAILESLPYPSAWTVTGNALNFVNQSLSQDFRPNARRVLVVFTDGTSTDAVEHYSKTLRDDLNMTIIAVALGDWYDMKQVRHMASEPHSKHVLQVRFDDLDGLSWRIHEMICEAVDHCFSSPCRNNRTCISFLNHYECDCGEDFSGTNCEEVVDQCNTNSTCQSGQICIGSIGSHDCICPIGFYGNSCTRGRLNTNKCAINRNTGSALLYCKSQVLDSSGRAGVPKVLVVLQGGRSSDGIDEVSQVYRSSGFHVFGVGNGNQLSEGQLKEISSQPSSKFYTAVGYGAIDLSTFVQPMRASIANVIEPCSSSPCHNNATCSVKGTSFRCHCLAGYTGKTCDLALSQCLPNPCENEGQCIPSGSSYSCNCRPGFYQLGKCQDDINECDSDPCQNNGECKNTLGSYYCVCPRGFLGTNCGSVCTHQVFNLAFLIDGSASIKNLNSTSQAKYKSLLKTVVDFYEVSPDKTNVAVAVYSSNATTEFRLDRYYSKSAINSTIDGIVFPGKHTRIGNGLTNVRNEIFPTARRGIPNILVAMVDGVSIDEISLPSAFLKAMKVVTFSVGVGEFYAKEQLDVISSDPDSTYVLEESDFDSLPEVATQLKNFICIEVDHCYSNPCYNGDLNECSNNPCDNPREICVNFPGTSFCNCVAGNFLIQNSCTGVYTGSYNIGFLIYNGVSIDEYQKGNFAKEIALVKGIGKTFNISKNETNIGIITYSSGASIRLGFGDISSQAALESSLDAITISGSGRNIARALLLAQTDLFNQSTSGQINNVLVVLTDGSSDDAVAASAYALKASGISVITIGIGQYVRGQLNEMASAPHSDNVFTVTSYSELGTIMGILKDSIVKVSEPCAVNPCQNGGICFPLPGGSYICSCTSTWTGANCKTLATPCTASPDPCNNHGNCTLMQDQSTICNCSTGWNGTHCENDINECLENPCQNGGNCTNTNGSFHCNCPIYTAGVNCDMHCDHHAMNLGFLVDASAAVELSGDGNFNKTLDFIASFIESFSVTPNETHVGLVVFSDDPSMALDFNRGRVSSVAVEAVYNATYLNKGRQTGKALIYIRRYLFSDPVHQRAVPNYLVYLTTGSSYDLLKTPAALVRADNITVFAVGIGNNNDNEELNYVTGGNGTRIFQTSVDRLADVGALLKREICEIQDQRACNSGPCSNGGFCVNTGNNYRCECTRGYYGRQCEDGCGFRELGVKVNNERRIPDKYITSSSQRDSNHAAFRGRVGIEAIGSWQDGWCSSGTDETPYIQVFFEYLTNVTMIETEGVDDDGGEALWVEKYYVSTSNTSEPETFIDYMEDGKVVMFNANRNIQGVNNSLEGTNAHFIRIHPVNFTPPYACMRIALYGCDKGNGVHQISLLERIANAPLTSDPLSDTGLAAIPVAVFVGLLIGSLMFAMLPLHSSAPPLSPSQTTMMVDIQPQQQQDANANATVPGYEVQTITMEMGPDSATATEDRDMRYSGEDLFLEEKKIFGYSSPNPEED</sequence>
<feature type="domain" description="EGF-like" evidence="6">
    <location>
        <begin position="1361"/>
        <end position="1397"/>
    </location>
</feature>
<feature type="disulfide bond" evidence="4">
    <location>
        <begin position="395"/>
        <end position="404"/>
    </location>
</feature>
<dbReference type="CDD" id="cd01450">
    <property type="entry name" value="vWFA_subfamily_ECM"/>
    <property type="match status" value="4"/>
</dbReference>
<feature type="disulfide bond" evidence="4">
    <location>
        <begin position="2120"/>
        <end position="2129"/>
    </location>
</feature>
<feature type="domain" description="EGF-like" evidence="6">
    <location>
        <begin position="1628"/>
        <end position="1664"/>
    </location>
</feature>
<reference evidence="8 9" key="1">
    <citation type="submission" date="2022-05" db="EMBL/GenBank/DDBJ databases">
        <authorList>
            <consortium name="Genoscope - CEA"/>
            <person name="William W."/>
        </authorList>
    </citation>
    <scope>NUCLEOTIDE SEQUENCE [LARGE SCALE GENOMIC DNA]</scope>
</reference>
<dbReference type="Gene3D" id="3.40.50.410">
    <property type="entry name" value="von Willebrand factor, type A domain"/>
    <property type="match status" value="10"/>
</dbReference>
<dbReference type="PANTHER" id="PTHR24020:SF84">
    <property type="entry name" value="VWFA DOMAIN-CONTAINING PROTEIN"/>
    <property type="match status" value="1"/>
</dbReference>
<dbReference type="InterPro" id="IPR000421">
    <property type="entry name" value="FA58C"/>
</dbReference>
<evidence type="ECO:0000256" key="1">
    <source>
        <dbReference type="ARBA" id="ARBA00022536"/>
    </source>
</evidence>
<feature type="disulfide bond" evidence="4">
    <location>
        <begin position="1426"/>
        <end position="1435"/>
    </location>
</feature>
<feature type="disulfide bond" evidence="4">
    <location>
        <begin position="471"/>
        <end position="480"/>
    </location>
</feature>
<feature type="disulfide bond" evidence="4">
    <location>
        <begin position="169"/>
        <end position="178"/>
    </location>
</feature>
<feature type="disulfide bond" evidence="4">
    <location>
        <begin position="679"/>
        <end position="696"/>
    </location>
</feature>
<dbReference type="PROSITE" id="PS00010">
    <property type="entry name" value="ASX_HYDROXYL"/>
    <property type="match status" value="5"/>
</dbReference>
<dbReference type="Proteomes" id="UP001159427">
    <property type="component" value="Unassembled WGS sequence"/>
</dbReference>
<dbReference type="InterPro" id="IPR036465">
    <property type="entry name" value="vWFA_dom_sf"/>
</dbReference>
<dbReference type="InterPro" id="IPR001881">
    <property type="entry name" value="EGF-like_Ca-bd_dom"/>
</dbReference>
<feature type="disulfide bond" evidence="4">
    <location>
        <begin position="2161"/>
        <end position="2170"/>
    </location>
</feature>
<feature type="domain" description="VWFA" evidence="7">
    <location>
        <begin position="2218"/>
        <end position="2398"/>
    </location>
</feature>
<dbReference type="EMBL" id="CALNXI010002669">
    <property type="protein sequence ID" value="CAH3189856.1"/>
    <property type="molecule type" value="Genomic_DNA"/>
</dbReference>
<dbReference type="SUPFAM" id="SSF57196">
    <property type="entry name" value="EGF/Laminin"/>
    <property type="match status" value="11"/>
</dbReference>
<feature type="domain" description="EGF-like" evidence="6">
    <location>
        <begin position="143"/>
        <end position="179"/>
    </location>
</feature>
<dbReference type="SMART" id="SM00327">
    <property type="entry name" value="VWA"/>
    <property type="match status" value="8"/>
</dbReference>
<dbReference type="InterPro" id="IPR002035">
    <property type="entry name" value="VWF_A"/>
</dbReference>
<dbReference type="Pfam" id="PF00754">
    <property type="entry name" value="F5_F8_type_C"/>
    <property type="match status" value="1"/>
</dbReference>
<dbReference type="Pfam" id="PF07645">
    <property type="entry name" value="EGF_CA"/>
    <property type="match status" value="4"/>
</dbReference>